<dbReference type="UniPathway" id="UPA00047">
    <property type="reaction ID" value="UER00058"/>
</dbReference>
<keyword evidence="10 17" id="KW-0808">Transferase</keyword>
<comment type="catalytic activity">
    <reaction evidence="15">
        <text>L-leucine + 2-oxoglutarate = 4-methyl-2-oxopentanoate + L-glutamate</text>
        <dbReference type="Rhea" id="RHEA:18321"/>
        <dbReference type="ChEBI" id="CHEBI:16810"/>
        <dbReference type="ChEBI" id="CHEBI:17865"/>
        <dbReference type="ChEBI" id="CHEBI:29985"/>
        <dbReference type="ChEBI" id="CHEBI:57427"/>
        <dbReference type="EC" id="2.6.1.42"/>
    </reaction>
</comment>
<dbReference type="InterPro" id="IPR043131">
    <property type="entry name" value="BCAT-like_N"/>
</dbReference>
<dbReference type="CDD" id="cd01557">
    <property type="entry name" value="BCAT_beta_family"/>
    <property type="match status" value="1"/>
</dbReference>
<keyword evidence="9" id="KW-0028">Amino-acid biosynthesis</keyword>
<dbReference type="GO" id="GO:0009099">
    <property type="term" value="P:L-valine biosynthetic process"/>
    <property type="evidence" value="ECO:0007669"/>
    <property type="project" value="UniProtKB-UniPathway"/>
</dbReference>
<evidence type="ECO:0000256" key="14">
    <source>
        <dbReference type="ARBA" id="ARBA00048798"/>
    </source>
</evidence>
<keyword evidence="18" id="KW-1185">Reference proteome</keyword>
<dbReference type="OrthoDB" id="9804984at2"/>
<reference evidence="17 18" key="1">
    <citation type="journal article" date="2007" name="Appl. Environ. Microbiol.">
        <title>Genome sequence of the cellulolytic gliding bacterium Cytophaga hutchinsonii.</title>
        <authorList>
            <person name="Xie G."/>
            <person name="Bruce D.C."/>
            <person name="Challacombe J.F."/>
            <person name="Chertkov O."/>
            <person name="Detter J.C."/>
            <person name="Gilna P."/>
            <person name="Han C.S."/>
            <person name="Lucas S."/>
            <person name="Misra M."/>
            <person name="Myers G.L."/>
            <person name="Richardson P."/>
            <person name="Tapia R."/>
            <person name="Thayer N."/>
            <person name="Thompson L.S."/>
            <person name="Brettin T.S."/>
            <person name="Henrissat B."/>
            <person name="Wilson D.B."/>
            <person name="McBride M.J."/>
        </authorList>
    </citation>
    <scope>NUCLEOTIDE SEQUENCE [LARGE SCALE GENOMIC DNA]</scope>
    <source>
        <strain evidence="18">ATCC 33406 / DSM 1761 / CIP 103989 / NBRC 15051 / NCIMB 9469 / D465</strain>
    </source>
</reference>
<dbReference type="UniPathway" id="UPA00049">
    <property type="reaction ID" value="UER00062"/>
</dbReference>
<evidence type="ECO:0000256" key="12">
    <source>
        <dbReference type="ARBA" id="ARBA00023304"/>
    </source>
</evidence>
<dbReference type="InterPro" id="IPR001544">
    <property type="entry name" value="Aminotrans_IV"/>
</dbReference>
<feature type="modified residue" description="N6-(pyridoxal phosphate)lysine" evidence="16">
    <location>
        <position position="197"/>
    </location>
</feature>
<dbReference type="InterPro" id="IPR005786">
    <property type="entry name" value="B_amino_transII"/>
</dbReference>
<evidence type="ECO:0000256" key="8">
    <source>
        <dbReference type="ARBA" id="ARBA00022576"/>
    </source>
</evidence>
<comment type="pathway">
    <text evidence="3">Amino-acid biosynthesis; L-isoleucine biosynthesis; L-isoleucine from 2-oxobutanoate: step 4/4.</text>
</comment>
<comment type="cofactor">
    <cofactor evidence="1">
        <name>pyridoxal 5'-phosphate</name>
        <dbReference type="ChEBI" id="CHEBI:597326"/>
    </cofactor>
</comment>
<dbReference type="PANTHER" id="PTHR11825">
    <property type="entry name" value="SUBGROUP IIII AMINOTRANSFERASE"/>
    <property type="match status" value="1"/>
</dbReference>
<evidence type="ECO:0000256" key="16">
    <source>
        <dbReference type="PIRSR" id="PIRSR006468-1"/>
    </source>
</evidence>
<dbReference type="InterPro" id="IPR036038">
    <property type="entry name" value="Aminotransferase-like"/>
</dbReference>
<evidence type="ECO:0000256" key="13">
    <source>
        <dbReference type="ARBA" id="ARBA00048212"/>
    </source>
</evidence>
<gene>
    <name evidence="17" type="primary">ilvE</name>
    <name evidence="17" type="ordered locus">CHU_2817</name>
</gene>
<keyword evidence="12" id="KW-0100">Branched-chain amino acid biosynthesis</keyword>
<evidence type="ECO:0000256" key="15">
    <source>
        <dbReference type="ARBA" id="ARBA00049229"/>
    </source>
</evidence>
<comment type="pathway">
    <text evidence="4">Amino-acid biosynthesis; L-valine biosynthesis; L-valine from pyruvate: step 4/4.</text>
</comment>
<dbReference type="NCBIfam" id="TIGR01123">
    <property type="entry name" value="ilvE_II"/>
    <property type="match status" value="1"/>
</dbReference>
<dbReference type="InterPro" id="IPR033939">
    <property type="entry name" value="BCAT_family"/>
</dbReference>
<evidence type="ECO:0000256" key="2">
    <source>
        <dbReference type="ARBA" id="ARBA00003109"/>
    </source>
</evidence>
<dbReference type="GO" id="GO:0009098">
    <property type="term" value="P:L-leucine biosynthetic process"/>
    <property type="evidence" value="ECO:0007669"/>
    <property type="project" value="UniProtKB-UniPathway"/>
</dbReference>
<name>A0A6N4SUR3_CYTH3</name>
<dbReference type="GO" id="GO:0009097">
    <property type="term" value="P:isoleucine biosynthetic process"/>
    <property type="evidence" value="ECO:0007669"/>
    <property type="project" value="UniProtKB-UniPathway"/>
</dbReference>
<evidence type="ECO:0000313" key="17">
    <source>
        <dbReference type="EMBL" id="ABG60065.1"/>
    </source>
</evidence>
<comment type="pathway">
    <text evidence="5">Amino-acid biosynthesis; L-leucine biosynthesis; L-leucine from 3-methyl-2-oxobutanoate: step 4/4.</text>
</comment>
<dbReference type="Pfam" id="PF01063">
    <property type="entry name" value="Aminotran_4"/>
    <property type="match status" value="1"/>
</dbReference>
<dbReference type="KEGG" id="chu:CHU_2817"/>
<dbReference type="SUPFAM" id="SSF56752">
    <property type="entry name" value="D-aminoacid aminotransferase-like PLP-dependent enzymes"/>
    <property type="match status" value="1"/>
</dbReference>
<evidence type="ECO:0000313" key="18">
    <source>
        <dbReference type="Proteomes" id="UP000001822"/>
    </source>
</evidence>
<dbReference type="Proteomes" id="UP000001822">
    <property type="component" value="Chromosome"/>
</dbReference>
<evidence type="ECO:0000256" key="7">
    <source>
        <dbReference type="ARBA" id="ARBA00013053"/>
    </source>
</evidence>
<dbReference type="PIRSF" id="PIRSF006468">
    <property type="entry name" value="BCAT1"/>
    <property type="match status" value="1"/>
</dbReference>
<keyword evidence="8 17" id="KW-0032">Aminotransferase</keyword>
<evidence type="ECO:0000256" key="11">
    <source>
        <dbReference type="ARBA" id="ARBA00022898"/>
    </source>
</evidence>
<evidence type="ECO:0000256" key="4">
    <source>
        <dbReference type="ARBA" id="ARBA00004931"/>
    </source>
</evidence>
<evidence type="ECO:0000256" key="6">
    <source>
        <dbReference type="ARBA" id="ARBA00009320"/>
    </source>
</evidence>
<protein>
    <recommendedName>
        <fullName evidence="7">branched-chain-amino-acid transaminase</fullName>
        <ecNumber evidence="7">2.6.1.42</ecNumber>
    </recommendedName>
</protein>
<dbReference type="UniPathway" id="UPA00048">
    <property type="reaction ID" value="UER00073"/>
</dbReference>
<sequence length="358" mass="39867">MSASKAVNFPIERTQHSRLSETDFSNLEFGTVNSDHMFVVDYKKGEWVDPKIIPFQNISVSPACSSLHYGQTVFEGMKAFRAPNGDLLVFRPEKHLERMNNSNRRLCIPEIPAEYFYDAIDALVKLDQDWIPNQEGCSLYLRPFIFANDPFIGVKPSSAYKFMIFTCPVAGYYKGTVKVIIESDFVRASPGGIGAAKTGGNYAASLLPAKLAADKGYQQILWTDSKEHKYFEESGTMNLMFVINDVLITPSLDGSILPGITRDTILTIAKDWGVKVEERRVSVEEVITAFNNGTLQDAFGTGTAATITQIAEIHHNGKDMVLPPVAGRTLSNKLNQTIVDLKNGIGEDKYNWVHRIKK</sequence>
<evidence type="ECO:0000256" key="10">
    <source>
        <dbReference type="ARBA" id="ARBA00022679"/>
    </source>
</evidence>
<evidence type="ECO:0000256" key="9">
    <source>
        <dbReference type="ARBA" id="ARBA00022605"/>
    </source>
</evidence>
<dbReference type="Gene3D" id="3.30.470.10">
    <property type="match status" value="1"/>
</dbReference>
<organism evidence="17 18">
    <name type="scientific">Cytophaga hutchinsonii (strain ATCC 33406 / DSM 1761 / CIP 103989 / NBRC 15051 / NCIMB 9469 / D465)</name>
    <dbReference type="NCBI Taxonomy" id="269798"/>
    <lineage>
        <taxon>Bacteria</taxon>
        <taxon>Pseudomonadati</taxon>
        <taxon>Bacteroidota</taxon>
        <taxon>Cytophagia</taxon>
        <taxon>Cytophagales</taxon>
        <taxon>Cytophagaceae</taxon>
        <taxon>Cytophaga</taxon>
    </lineage>
</organism>
<comment type="catalytic activity">
    <reaction evidence="13">
        <text>L-valine + 2-oxoglutarate = 3-methyl-2-oxobutanoate + L-glutamate</text>
        <dbReference type="Rhea" id="RHEA:24813"/>
        <dbReference type="ChEBI" id="CHEBI:11851"/>
        <dbReference type="ChEBI" id="CHEBI:16810"/>
        <dbReference type="ChEBI" id="CHEBI:29985"/>
        <dbReference type="ChEBI" id="CHEBI:57762"/>
        <dbReference type="EC" id="2.6.1.42"/>
    </reaction>
</comment>
<dbReference type="Gene3D" id="3.20.10.10">
    <property type="entry name" value="D-amino Acid Aminotransferase, subunit A, domain 2"/>
    <property type="match status" value="1"/>
</dbReference>
<evidence type="ECO:0000256" key="1">
    <source>
        <dbReference type="ARBA" id="ARBA00001933"/>
    </source>
</evidence>
<keyword evidence="11" id="KW-0663">Pyridoxal phosphate</keyword>
<dbReference type="PANTHER" id="PTHR11825:SF44">
    <property type="entry name" value="BRANCHED-CHAIN-AMINO-ACID AMINOTRANSFERASE"/>
    <property type="match status" value="1"/>
</dbReference>
<evidence type="ECO:0000256" key="3">
    <source>
        <dbReference type="ARBA" id="ARBA00004824"/>
    </source>
</evidence>
<dbReference type="NCBIfam" id="NF009897">
    <property type="entry name" value="PRK13357.1"/>
    <property type="match status" value="1"/>
</dbReference>
<dbReference type="AlphaFoldDB" id="A0A6N4SUR3"/>
<dbReference type="EMBL" id="CP000383">
    <property type="protein sequence ID" value="ABG60065.1"/>
    <property type="molecule type" value="Genomic_DNA"/>
</dbReference>
<comment type="function">
    <text evidence="2">Acts on leucine, isoleucine and valine.</text>
</comment>
<dbReference type="GO" id="GO:0004084">
    <property type="term" value="F:branched-chain-amino-acid transaminase activity"/>
    <property type="evidence" value="ECO:0007669"/>
    <property type="project" value="UniProtKB-EC"/>
</dbReference>
<comment type="catalytic activity">
    <reaction evidence="14">
        <text>L-isoleucine + 2-oxoglutarate = (S)-3-methyl-2-oxopentanoate + L-glutamate</text>
        <dbReference type="Rhea" id="RHEA:24801"/>
        <dbReference type="ChEBI" id="CHEBI:16810"/>
        <dbReference type="ChEBI" id="CHEBI:29985"/>
        <dbReference type="ChEBI" id="CHEBI:35146"/>
        <dbReference type="ChEBI" id="CHEBI:58045"/>
        <dbReference type="EC" id="2.6.1.42"/>
    </reaction>
</comment>
<dbReference type="EC" id="2.6.1.42" evidence="7"/>
<accession>A0A6N4SUR3</accession>
<evidence type="ECO:0000256" key="5">
    <source>
        <dbReference type="ARBA" id="ARBA00005072"/>
    </source>
</evidence>
<comment type="similarity">
    <text evidence="6">Belongs to the class-IV pyridoxal-phosphate-dependent aminotransferase family.</text>
</comment>
<dbReference type="InterPro" id="IPR043132">
    <property type="entry name" value="BCAT-like_C"/>
</dbReference>
<dbReference type="RefSeq" id="WP_011586175.1">
    <property type="nucleotide sequence ID" value="NC_008255.1"/>
</dbReference>
<proteinExistence type="inferred from homology"/>